<protein>
    <submittedName>
        <fullName evidence="12">Porin</fullName>
    </submittedName>
</protein>
<accession>A0A931IZW8</accession>
<evidence type="ECO:0000313" key="13">
    <source>
        <dbReference type="Proteomes" id="UP000620139"/>
    </source>
</evidence>
<dbReference type="GO" id="GO:0006811">
    <property type="term" value="P:monoatomic ion transport"/>
    <property type="evidence" value="ECO:0007669"/>
    <property type="project" value="UniProtKB-KW"/>
</dbReference>
<comment type="caution">
    <text evidence="12">The sequence shown here is derived from an EMBL/GenBank/DDBJ whole genome shotgun (WGS) entry which is preliminary data.</text>
</comment>
<keyword evidence="7" id="KW-0406">Ion transport</keyword>
<evidence type="ECO:0000256" key="4">
    <source>
        <dbReference type="ARBA" id="ARBA00022452"/>
    </source>
</evidence>
<evidence type="ECO:0000256" key="8">
    <source>
        <dbReference type="ARBA" id="ARBA00023114"/>
    </source>
</evidence>
<dbReference type="Gene3D" id="2.40.160.10">
    <property type="entry name" value="Porin"/>
    <property type="match status" value="1"/>
</dbReference>
<organism evidence="12 13">
    <name type="scientific">Inhella gelatinilytica</name>
    <dbReference type="NCBI Taxonomy" id="2795030"/>
    <lineage>
        <taxon>Bacteria</taxon>
        <taxon>Pseudomonadati</taxon>
        <taxon>Pseudomonadota</taxon>
        <taxon>Betaproteobacteria</taxon>
        <taxon>Burkholderiales</taxon>
        <taxon>Sphaerotilaceae</taxon>
        <taxon>Inhella</taxon>
    </lineage>
</organism>
<evidence type="ECO:0000256" key="2">
    <source>
        <dbReference type="ARBA" id="ARBA00011233"/>
    </source>
</evidence>
<evidence type="ECO:0000256" key="1">
    <source>
        <dbReference type="ARBA" id="ARBA00004571"/>
    </source>
</evidence>
<feature type="domain" description="Porin" evidence="11">
    <location>
        <begin position="16"/>
        <end position="310"/>
    </location>
</feature>
<evidence type="ECO:0000313" key="12">
    <source>
        <dbReference type="EMBL" id="MBH9552856.1"/>
    </source>
</evidence>
<dbReference type="EMBL" id="JAEDAL010000003">
    <property type="protein sequence ID" value="MBH9552856.1"/>
    <property type="molecule type" value="Genomic_DNA"/>
</dbReference>
<dbReference type="InterPro" id="IPR023614">
    <property type="entry name" value="Porin_dom_sf"/>
</dbReference>
<evidence type="ECO:0000256" key="3">
    <source>
        <dbReference type="ARBA" id="ARBA00022448"/>
    </source>
</evidence>
<dbReference type="GO" id="GO:0046930">
    <property type="term" value="C:pore complex"/>
    <property type="evidence" value="ECO:0007669"/>
    <property type="project" value="UniProtKB-KW"/>
</dbReference>
<evidence type="ECO:0000256" key="10">
    <source>
        <dbReference type="ARBA" id="ARBA00023237"/>
    </source>
</evidence>
<dbReference type="GO" id="GO:0009279">
    <property type="term" value="C:cell outer membrane"/>
    <property type="evidence" value="ECO:0007669"/>
    <property type="project" value="UniProtKB-SubCell"/>
</dbReference>
<dbReference type="SUPFAM" id="SSF56935">
    <property type="entry name" value="Porins"/>
    <property type="match status" value="1"/>
</dbReference>
<comment type="subunit">
    <text evidence="2">Homotrimer.</text>
</comment>
<dbReference type="AlphaFoldDB" id="A0A931IZW8"/>
<dbReference type="CDD" id="cd00342">
    <property type="entry name" value="gram_neg_porins"/>
    <property type="match status" value="1"/>
</dbReference>
<keyword evidence="8" id="KW-0626">Porin</keyword>
<proteinExistence type="predicted"/>
<keyword evidence="6" id="KW-0732">Signal</keyword>
<keyword evidence="3" id="KW-0813">Transport</keyword>
<evidence type="ECO:0000256" key="9">
    <source>
        <dbReference type="ARBA" id="ARBA00023136"/>
    </source>
</evidence>
<dbReference type="Proteomes" id="UP000620139">
    <property type="component" value="Unassembled WGS sequence"/>
</dbReference>
<dbReference type="RefSeq" id="WP_198100473.1">
    <property type="nucleotide sequence ID" value="NZ_JAEDAL010000003.1"/>
</dbReference>
<dbReference type="GO" id="GO:0015288">
    <property type="term" value="F:porin activity"/>
    <property type="evidence" value="ECO:0007669"/>
    <property type="project" value="UniProtKB-KW"/>
</dbReference>
<name>A0A931IZW8_9BURK</name>
<reference evidence="12" key="1">
    <citation type="submission" date="2020-12" db="EMBL/GenBank/DDBJ databases">
        <title>The genome sequence of Inhella sp. 4Y17.</title>
        <authorList>
            <person name="Liu Y."/>
        </authorList>
    </citation>
    <scope>NUCLEOTIDE SEQUENCE</scope>
    <source>
        <strain evidence="12">4Y10</strain>
    </source>
</reference>
<dbReference type="InterPro" id="IPR050298">
    <property type="entry name" value="Gram-neg_bact_OMP"/>
</dbReference>
<evidence type="ECO:0000256" key="5">
    <source>
        <dbReference type="ARBA" id="ARBA00022692"/>
    </source>
</evidence>
<keyword evidence="4" id="KW-1134">Transmembrane beta strand</keyword>
<sequence>MSSQEPVRALRCLCLVVSLGAGVPASTAGVMLSGYLDIGLYRDFARVSHVGTLQRSNIALSGEEDLEGGLRLTFRLSHRLELDTGAVEGAEKNPFWHDEATVGLRGDAGTLRVGRALDVIHANAWAFDPWDNFNRIASPAWQLWHSNYVTDRVSNQGAPEPARLSDGVFYDSPQWHGLTLQASGSPERSATAGGGGGHALGMALGYQHAGAQGLLAHARNRAGDRDTFLGLKTHWIGVTWMVGYDHSRHADVRPSTGRALTLGASRTQGPWTLKLGGGRLVKDAGASRFLGLGLDYGFSKRTVLSFSAGHLRPPSRVQHALGLGLTHRF</sequence>
<dbReference type="InterPro" id="IPR033900">
    <property type="entry name" value="Gram_neg_porin_domain"/>
</dbReference>
<evidence type="ECO:0000259" key="11">
    <source>
        <dbReference type="Pfam" id="PF13609"/>
    </source>
</evidence>
<evidence type="ECO:0000256" key="6">
    <source>
        <dbReference type="ARBA" id="ARBA00022729"/>
    </source>
</evidence>
<dbReference type="PANTHER" id="PTHR34501">
    <property type="entry name" value="PROTEIN YDDL-RELATED"/>
    <property type="match status" value="1"/>
</dbReference>
<dbReference type="PANTHER" id="PTHR34501:SF9">
    <property type="entry name" value="MAJOR OUTER MEMBRANE PROTEIN P.IA"/>
    <property type="match status" value="1"/>
</dbReference>
<keyword evidence="13" id="KW-1185">Reference proteome</keyword>
<keyword evidence="9" id="KW-0472">Membrane</keyword>
<gene>
    <name evidence="12" type="ORF">I7X43_08310</name>
</gene>
<keyword evidence="5" id="KW-0812">Transmembrane</keyword>
<comment type="subcellular location">
    <subcellularLocation>
        <location evidence="1">Cell outer membrane</location>
        <topology evidence="1">Multi-pass membrane protein</topology>
    </subcellularLocation>
</comment>
<keyword evidence="10" id="KW-0998">Cell outer membrane</keyword>
<evidence type="ECO:0000256" key="7">
    <source>
        <dbReference type="ARBA" id="ARBA00023065"/>
    </source>
</evidence>
<dbReference type="Pfam" id="PF13609">
    <property type="entry name" value="Porin_4"/>
    <property type="match status" value="1"/>
</dbReference>